<protein>
    <submittedName>
        <fullName evidence="1">Uncharacterized protein</fullName>
    </submittedName>
</protein>
<dbReference type="EMBL" id="CP042202">
    <property type="protein sequence ID" value="QDS77516.1"/>
    <property type="molecule type" value="Genomic_DNA"/>
</dbReference>
<gene>
    <name evidence="1" type="ORF">FKW77_000646</name>
</gene>
<reference evidence="1 2" key="1">
    <citation type="submission" date="2019-07" db="EMBL/GenBank/DDBJ databases">
        <title>Finished genome of Venturia effusa.</title>
        <authorList>
            <person name="Young C.A."/>
            <person name="Cox M.P."/>
            <person name="Ganley A.R.D."/>
            <person name="David W.J."/>
        </authorList>
    </citation>
    <scope>NUCLEOTIDE SEQUENCE [LARGE SCALE GENOMIC DNA]</scope>
    <source>
        <strain evidence="2">albino</strain>
    </source>
</reference>
<name>A0A517LPJ8_9PEZI</name>
<organism evidence="1 2">
    <name type="scientific">Venturia effusa</name>
    <dbReference type="NCBI Taxonomy" id="50376"/>
    <lineage>
        <taxon>Eukaryota</taxon>
        <taxon>Fungi</taxon>
        <taxon>Dikarya</taxon>
        <taxon>Ascomycota</taxon>
        <taxon>Pezizomycotina</taxon>
        <taxon>Dothideomycetes</taxon>
        <taxon>Pleosporomycetidae</taxon>
        <taxon>Venturiales</taxon>
        <taxon>Venturiaceae</taxon>
        <taxon>Venturia</taxon>
    </lineage>
</organism>
<proteinExistence type="predicted"/>
<sequence length="102" mass="11316">MYMPAVSQRDLDNASGILNDGASRSDINIGGRPVNSNMPDRRTLEPVAKTTSVDNDAAALNDERFQGADYLAHLKLFAIPLPVRSGWIEHWLFGYVFSRVHS</sequence>
<evidence type="ECO:0000313" key="2">
    <source>
        <dbReference type="Proteomes" id="UP000316270"/>
    </source>
</evidence>
<accession>A0A517LPJ8</accession>
<evidence type="ECO:0000313" key="1">
    <source>
        <dbReference type="EMBL" id="QDS77516.1"/>
    </source>
</evidence>
<keyword evidence="2" id="KW-1185">Reference proteome</keyword>
<dbReference type="Proteomes" id="UP000316270">
    <property type="component" value="Chromosome 18"/>
</dbReference>
<dbReference type="AlphaFoldDB" id="A0A517LPJ8"/>